<dbReference type="GO" id="GO:0015031">
    <property type="term" value="P:protein transport"/>
    <property type="evidence" value="ECO:0007669"/>
    <property type="project" value="UniProtKB-KW"/>
</dbReference>
<proteinExistence type="inferred from homology"/>
<reference evidence="3" key="1">
    <citation type="submission" date="2022-03" db="EMBL/GenBank/DDBJ databases">
        <title>A functionally conserved STORR gene fusion in Papaver species that diverged 16.8 million years ago.</title>
        <authorList>
            <person name="Catania T."/>
        </authorList>
    </citation>
    <scope>NUCLEOTIDE SEQUENCE</scope>
    <source>
        <strain evidence="3">S-191538</strain>
    </source>
</reference>
<feature type="domain" description="Tim10-like" evidence="2">
    <location>
        <begin position="16"/>
        <end position="55"/>
    </location>
</feature>
<comment type="caution">
    <text evidence="3">The sequence shown here is derived from an EMBL/GenBank/DDBJ whole genome shotgun (WGS) entry which is preliminary data.</text>
</comment>
<keyword evidence="1" id="KW-0811">Translocation</keyword>
<evidence type="ECO:0000313" key="4">
    <source>
        <dbReference type="Proteomes" id="UP001177140"/>
    </source>
</evidence>
<keyword evidence="1" id="KW-0472">Membrane</keyword>
<dbReference type="AlphaFoldDB" id="A0AA41VI71"/>
<keyword evidence="1" id="KW-0813">Transport</keyword>
<dbReference type="Proteomes" id="UP001177140">
    <property type="component" value="Unassembled WGS sequence"/>
</dbReference>
<organism evidence="3 4">
    <name type="scientific">Papaver nudicaule</name>
    <name type="common">Iceland poppy</name>
    <dbReference type="NCBI Taxonomy" id="74823"/>
    <lineage>
        <taxon>Eukaryota</taxon>
        <taxon>Viridiplantae</taxon>
        <taxon>Streptophyta</taxon>
        <taxon>Embryophyta</taxon>
        <taxon>Tracheophyta</taxon>
        <taxon>Spermatophyta</taxon>
        <taxon>Magnoliopsida</taxon>
        <taxon>Ranunculales</taxon>
        <taxon>Papaveraceae</taxon>
        <taxon>Papaveroideae</taxon>
        <taxon>Papaver</taxon>
    </lineage>
</organism>
<dbReference type="Pfam" id="PF02953">
    <property type="entry name" value="zf-Tim10_DDP"/>
    <property type="match status" value="1"/>
</dbReference>
<comment type="function">
    <text evidence="1">Mitochondrial intermembrane chaperone that participates in the import and insertion of some multi-pass transmembrane proteins into the mitochondrial inner membrane. Also required for the transfer of beta-barrel precursors from the TOM complex to the sorting and assembly machinery (SAM complex) of the outer membrane. Acts as a chaperone-like protein that protects the hydrophobic precursors from aggregation and guide them through the mitochondrial intermembrane space.</text>
</comment>
<comment type="subcellular location">
    <subcellularLocation>
        <location evidence="1">Mitochondrion inner membrane</location>
        <topology evidence="1">Peripheral membrane protein</topology>
        <orientation evidence="1">Intermembrane side</orientation>
    </subcellularLocation>
</comment>
<comment type="domain">
    <text evidence="1">The twin CX3C motif contains 4 conserved Cys residues that form 2 disulfide bonds in the mitochondrial intermembrane space.</text>
</comment>
<keyword evidence="1" id="KW-1015">Disulfide bond</keyword>
<dbReference type="Gene3D" id="1.10.287.810">
    <property type="entry name" value="Mitochondrial import inner membrane translocase subunit tim13 like domains"/>
    <property type="match status" value="1"/>
</dbReference>
<comment type="similarity">
    <text evidence="1">Belongs to the small Tim family.</text>
</comment>
<evidence type="ECO:0000259" key="2">
    <source>
        <dbReference type="Pfam" id="PF02953"/>
    </source>
</evidence>
<accession>A0AA41VI71</accession>
<keyword evidence="1" id="KW-0496">Mitochondrion</keyword>
<dbReference type="InterPro" id="IPR035427">
    <property type="entry name" value="Tim10-like_dom_sf"/>
</dbReference>
<gene>
    <name evidence="3" type="ORF">MKW94_017552</name>
</gene>
<comment type="subunit">
    <text evidence="1">Heterohexamer.</text>
</comment>
<evidence type="ECO:0000313" key="3">
    <source>
        <dbReference type="EMBL" id="MCL7041741.1"/>
    </source>
</evidence>
<dbReference type="EMBL" id="JAJJMA010226965">
    <property type="protein sequence ID" value="MCL7041741.1"/>
    <property type="molecule type" value="Genomic_DNA"/>
</dbReference>
<name>A0AA41VI71_PAPNU</name>
<sequence>MSLLSISSNSSFGYVDQCVTSTPSGKFSLSESSCIVNCAQRCLDTSMIIMKRFQNMQQ</sequence>
<keyword evidence="1" id="KW-0143">Chaperone</keyword>
<protein>
    <recommendedName>
        <fullName evidence="1">Mitochondrial import inner membrane translocase subunit</fullName>
    </recommendedName>
</protein>
<evidence type="ECO:0000256" key="1">
    <source>
        <dbReference type="RuleBase" id="RU367043"/>
    </source>
</evidence>
<dbReference type="GO" id="GO:0005743">
    <property type="term" value="C:mitochondrial inner membrane"/>
    <property type="evidence" value="ECO:0007669"/>
    <property type="project" value="UniProtKB-SubCell"/>
</dbReference>
<dbReference type="InterPro" id="IPR004217">
    <property type="entry name" value="Tim10-like"/>
</dbReference>
<keyword evidence="4" id="KW-1185">Reference proteome</keyword>
<keyword evidence="1" id="KW-0653">Protein transport</keyword>
<keyword evidence="1" id="KW-0999">Mitochondrion inner membrane</keyword>
<dbReference type="SUPFAM" id="SSF144122">
    <property type="entry name" value="Tim10-like"/>
    <property type="match status" value="1"/>
</dbReference>